<protein>
    <submittedName>
        <fullName evidence="2">Uncharacterized protein</fullName>
    </submittedName>
</protein>
<evidence type="ECO:0000313" key="2">
    <source>
        <dbReference type="EMBL" id="BAR58552.1"/>
    </source>
</evidence>
<feature type="region of interest" description="Disordered" evidence="1">
    <location>
        <begin position="1"/>
        <end position="22"/>
    </location>
</feature>
<reference evidence="2 3" key="1">
    <citation type="submission" date="2014-11" db="EMBL/GenBank/DDBJ databases">
        <title>Symbiosis island explosion on the genome of extra-slow-growing strains of soybean bradyrhizobia with massive insertion sequences.</title>
        <authorList>
            <person name="Iida T."/>
            <person name="Minamisawa K."/>
        </authorList>
    </citation>
    <scope>NUCLEOTIDE SEQUENCE [LARGE SCALE GENOMIC DNA]</scope>
    <source>
        <strain evidence="2 3">NK6</strain>
    </source>
</reference>
<dbReference type="EMBL" id="AP014685">
    <property type="protein sequence ID" value="BAR58552.1"/>
    <property type="molecule type" value="Genomic_DNA"/>
</dbReference>
<evidence type="ECO:0000313" key="3">
    <source>
        <dbReference type="Proteomes" id="UP000063308"/>
    </source>
</evidence>
<proteinExistence type="predicted"/>
<accession>A0A0E4BR04</accession>
<organism evidence="2 3">
    <name type="scientific">Bradyrhizobium diazoefficiens</name>
    <dbReference type="NCBI Taxonomy" id="1355477"/>
    <lineage>
        <taxon>Bacteria</taxon>
        <taxon>Pseudomonadati</taxon>
        <taxon>Pseudomonadota</taxon>
        <taxon>Alphaproteobacteria</taxon>
        <taxon>Hyphomicrobiales</taxon>
        <taxon>Nitrobacteraceae</taxon>
        <taxon>Bradyrhizobium</taxon>
    </lineage>
</organism>
<dbReference type="Proteomes" id="UP000063308">
    <property type="component" value="Chromosome"/>
</dbReference>
<sequence length="42" mass="4301">MVRGHRNSPQRLGLGDGCGAGSAVRSRCVRSARDDAACSGGR</sequence>
<dbReference type="AlphaFoldDB" id="A0A0E4BR04"/>
<name>A0A0E4BR04_9BRAD</name>
<gene>
    <name evidence="2" type="ORF">NK6_5393</name>
</gene>
<evidence type="ECO:0000256" key="1">
    <source>
        <dbReference type="SAM" id="MobiDB-lite"/>
    </source>
</evidence>